<evidence type="ECO:0000313" key="2">
    <source>
        <dbReference type="EMBL" id="MCW3798780.1"/>
    </source>
</evidence>
<organism evidence="2 3">
    <name type="scientific">Sphingomonas arvum</name>
    <dbReference type="NCBI Taxonomy" id="2992113"/>
    <lineage>
        <taxon>Bacteria</taxon>
        <taxon>Pseudomonadati</taxon>
        <taxon>Pseudomonadota</taxon>
        <taxon>Alphaproteobacteria</taxon>
        <taxon>Sphingomonadales</taxon>
        <taxon>Sphingomonadaceae</taxon>
        <taxon>Sphingomonas</taxon>
    </lineage>
</organism>
<feature type="transmembrane region" description="Helical" evidence="1">
    <location>
        <begin position="154"/>
        <end position="186"/>
    </location>
</feature>
<feature type="transmembrane region" description="Helical" evidence="1">
    <location>
        <begin position="377"/>
        <end position="400"/>
    </location>
</feature>
<sequence>MSTPRPTLAHYRHVLALLAAALLIPALFNGFPLVHPDSGTYLRVAARIGWPVDRSGFYGLLMLPAVQALGGPAALWLWIALQAVLTAVILVLVLKSLIPDFSTRQLLALGALMIIGTALPWQAAQLMPDAFTGLVVLTAWLAMSRSPTAPGVPLLWLTVCILAVTHVTHLVILLALGSVMVAVALLERLPRGEVIARAGALLVACLFIAGAQIAINGSKLGIPAVSPSGPIFLFARLNEDGHMQPWLDRHCGKDAPANLCAIRDQLPHDSQKLLWGPDSGTWFPAPAPGEQQRFVDLMNAFGAADRGAIAERPGAVLKTSVRGAASQLLTFGPLDDECPEMCADPDSVLRLSFDQAGHGYAATLTASRQLRGTMPDLLVRSLTFPMTVCGLLALLPLLVAASTRRDFEATSLLAVVVVTLAVNAFMAGALSDVHARYQSRIVWLAPLAVIGVFCRWKVAGRRRSSAVIIRPKEEAAAI</sequence>
<keyword evidence="1" id="KW-0812">Transmembrane</keyword>
<evidence type="ECO:0000313" key="3">
    <source>
        <dbReference type="Proteomes" id="UP001526246"/>
    </source>
</evidence>
<dbReference type="RefSeq" id="WP_264883808.1">
    <property type="nucleotide sequence ID" value="NZ_JAPDOB010000002.1"/>
</dbReference>
<feature type="transmembrane region" description="Helical" evidence="1">
    <location>
        <begin position="198"/>
        <end position="215"/>
    </location>
</feature>
<keyword evidence="1" id="KW-0472">Membrane</keyword>
<dbReference type="Proteomes" id="UP001526246">
    <property type="component" value="Unassembled WGS sequence"/>
</dbReference>
<evidence type="ECO:0000256" key="1">
    <source>
        <dbReference type="SAM" id="Phobius"/>
    </source>
</evidence>
<comment type="caution">
    <text evidence="2">The sequence shown here is derived from an EMBL/GenBank/DDBJ whole genome shotgun (WGS) entry which is preliminary data.</text>
</comment>
<name>A0ABT3JI97_9SPHN</name>
<gene>
    <name evidence="2" type="ORF">OMW55_13275</name>
</gene>
<proteinExistence type="predicted"/>
<feature type="transmembrane region" description="Helical" evidence="1">
    <location>
        <begin position="437"/>
        <end position="456"/>
    </location>
</feature>
<feature type="transmembrane region" description="Helical" evidence="1">
    <location>
        <begin position="73"/>
        <end position="94"/>
    </location>
</feature>
<dbReference type="EMBL" id="JAPDOB010000002">
    <property type="protein sequence ID" value="MCW3798780.1"/>
    <property type="molecule type" value="Genomic_DNA"/>
</dbReference>
<reference evidence="2 3" key="1">
    <citation type="submission" date="2022-10" db="EMBL/GenBank/DDBJ databases">
        <title>Sphingomonas sp.</title>
        <authorList>
            <person name="Jin C."/>
        </authorList>
    </citation>
    <scope>NUCLEOTIDE SEQUENCE [LARGE SCALE GENOMIC DNA]</scope>
    <source>
        <strain evidence="2 3">BN140010</strain>
    </source>
</reference>
<keyword evidence="1" id="KW-1133">Transmembrane helix</keyword>
<feature type="transmembrane region" description="Helical" evidence="1">
    <location>
        <begin position="106"/>
        <end position="124"/>
    </location>
</feature>
<accession>A0ABT3JI97</accession>
<keyword evidence="3" id="KW-1185">Reference proteome</keyword>
<protein>
    <submittedName>
        <fullName evidence="2">Uncharacterized protein</fullName>
    </submittedName>
</protein>
<feature type="transmembrane region" description="Helical" evidence="1">
    <location>
        <begin position="412"/>
        <end position="431"/>
    </location>
</feature>